<protein>
    <submittedName>
        <fullName evidence="2">Uncharacterized protein</fullName>
    </submittedName>
</protein>
<reference evidence="2" key="2">
    <citation type="journal article" date="2022" name="Microbiol. Resour. Announc.">
        <title>Metagenome Sequencing to Explore Phylogenomics of Terrestrial Cyanobacteria.</title>
        <authorList>
            <person name="Ward R.D."/>
            <person name="Stajich J.E."/>
            <person name="Johansen J.R."/>
            <person name="Huntemann M."/>
            <person name="Clum A."/>
            <person name="Foster B."/>
            <person name="Foster B."/>
            <person name="Roux S."/>
            <person name="Palaniappan K."/>
            <person name="Varghese N."/>
            <person name="Mukherjee S."/>
            <person name="Reddy T.B.K."/>
            <person name="Daum C."/>
            <person name="Copeland A."/>
            <person name="Chen I.A."/>
            <person name="Ivanova N.N."/>
            <person name="Kyrpides N.C."/>
            <person name="Shapiro N."/>
            <person name="Eloe-Fadrosh E.A."/>
            <person name="Pietrasiak N."/>
        </authorList>
    </citation>
    <scope>NUCLEOTIDE SEQUENCE</scope>
    <source>
        <strain evidence="2">GSE-NOS-MK-12-04C</strain>
    </source>
</reference>
<name>A0A951UVQ0_9CYAN</name>
<comment type="caution">
    <text evidence="2">The sequence shown here is derived from an EMBL/GenBank/DDBJ whole genome shotgun (WGS) entry which is preliminary data.</text>
</comment>
<evidence type="ECO:0000256" key="1">
    <source>
        <dbReference type="SAM" id="Coils"/>
    </source>
</evidence>
<proteinExistence type="predicted"/>
<organism evidence="2 3">
    <name type="scientific">Cyanomargarita calcarea GSE-NOS-MK-12-04C</name>
    <dbReference type="NCBI Taxonomy" id="2839659"/>
    <lineage>
        <taxon>Bacteria</taxon>
        <taxon>Bacillati</taxon>
        <taxon>Cyanobacteriota</taxon>
        <taxon>Cyanophyceae</taxon>
        <taxon>Nostocales</taxon>
        <taxon>Cyanomargaritaceae</taxon>
        <taxon>Cyanomargarita</taxon>
    </lineage>
</organism>
<accession>A0A951UVQ0</accession>
<reference evidence="2" key="1">
    <citation type="submission" date="2021-05" db="EMBL/GenBank/DDBJ databases">
        <authorList>
            <person name="Pietrasiak N."/>
            <person name="Ward R."/>
            <person name="Stajich J.E."/>
            <person name="Kurbessoian T."/>
        </authorList>
    </citation>
    <scope>NUCLEOTIDE SEQUENCE</scope>
    <source>
        <strain evidence="2">GSE-NOS-MK-12-04C</strain>
    </source>
</reference>
<sequence>MLAKSFDLDTPEVEAIRPDNQIYEEIVRYLKPDIEKSNLKLREAQKQESQKNQEERDLELIEKRILNLDSSPTFFLMENLKGRSLRDITRKNLTDWYGADEQLNQVGQKFFKDLGKLLVFDVLVSA</sequence>
<dbReference type="EMBL" id="JAHHGZ010000052">
    <property type="protein sequence ID" value="MBW4671713.1"/>
    <property type="molecule type" value="Genomic_DNA"/>
</dbReference>
<dbReference type="AlphaFoldDB" id="A0A951UVQ0"/>
<feature type="coiled-coil region" evidence="1">
    <location>
        <begin position="34"/>
        <end position="71"/>
    </location>
</feature>
<gene>
    <name evidence="2" type="ORF">KME60_30890</name>
</gene>
<dbReference type="Proteomes" id="UP000729701">
    <property type="component" value="Unassembled WGS sequence"/>
</dbReference>
<evidence type="ECO:0000313" key="3">
    <source>
        <dbReference type="Proteomes" id="UP000729701"/>
    </source>
</evidence>
<keyword evidence="1" id="KW-0175">Coiled coil</keyword>
<evidence type="ECO:0000313" key="2">
    <source>
        <dbReference type="EMBL" id="MBW4671713.1"/>
    </source>
</evidence>